<dbReference type="Pfam" id="PF03235">
    <property type="entry name" value="GmrSD_N"/>
    <property type="match status" value="1"/>
</dbReference>
<dbReference type="PANTHER" id="PTHR35149:SF2">
    <property type="entry name" value="DUF262 DOMAIN-CONTAINING PROTEIN"/>
    <property type="match status" value="1"/>
</dbReference>
<comment type="caution">
    <text evidence="3">The sequence shown here is derived from an EMBL/GenBank/DDBJ whole genome shotgun (WGS) entry which is preliminary data.</text>
</comment>
<organism evidence="3 4">
    <name type="scientific">Halanaerobium congolense</name>
    <dbReference type="NCBI Taxonomy" id="54121"/>
    <lineage>
        <taxon>Bacteria</taxon>
        <taxon>Bacillati</taxon>
        <taxon>Bacillota</taxon>
        <taxon>Clostridia</taxon>
        <taxon>Halanaerobiales</taxon>
        <taxon>Halanaerobiaceae</taxon>
        <taxon>Halanaerobium</taxon>
    </lineage>
</organism>
<dbReference type="AlphaFoldDB" id="A0A318E0V5"/>
<protein>
    <submittedName>
        <fullName evidence="3">Uncharacterized protein with ParB-like and HNH nuclease domain</fullName>
    </submittedName>
</protein>
<dbReference type="Proteomes" id="UP000247389">
    <property type="component" value="Unassembled WGS sequence"/>
</dbReference>
<dbReference type="RefSeq" id="WP_110301123.1">
    <property type="nucleotide sequence ID" value="NZ_QICM01000027.1"/>
</dbReference>
<evidence type="ECO:0000259" key="2">
    <source>
        <dbReference type="Pfam" id="PF07510"/>
    </source>
</evidence>
<dbReference type="Pfam" id="PF07510">
    <property type="entry name" value="GmrSD_C"/>
    <property type="match status" value="1"/>
</dbReference>
<gene>
    <name evidence="3" type="ORF">C8C78_12735</name>
</gene>
<dbReference type="InterPro" id="IPR004919">
    <property type="entry name" value="GmrSD_N"/>
</dbReference>
<sequence length="581" mass="68742">MRVDIDAQEIYIKNLFSEKYLFQIPNFQRPFSWTVENFAQLFEDLNDAKNNNQELFADDVQKYEPYFIGSIILCTDESRADGSGVYDIIDGQQRLTSLVILMAVLRDLAVNKKAYDNLSEKIYQEEDEFAGTSESIRLKVRDKERKFFKENVLTPGSTKNVDRIDLRDLSEPKINIVDAVKTFRDKLITDNDADQNLINDMTKYILQKLVLVVVKTNSIYSAFRLFNVINARGMPLSNSDLLKSENLREIKDSKEQDKYAKLWEDMEEEVGREEIEDLISFIRSIKLKEKAKSSIYEEFDKKVFVKENDFKGKPFIEYLNKVKNIYQKKLLDADITADDERKSTYYHNLVSLMYNYLPFKDWMIAPIRFSEKFSDPLLYDFIKKYEKRIAVDWVKGLGYTARLSQIYRIVKLIENQDDVYDIFNSELLSIDEKEIPNLEDALNYRDFYKKGRWQVPKYVLLRLDLDQRNSDSVKINYGDNISVEHILPKRADAAYWTERFDDRAQYEWKNRLGNLVPLNGRKNTRASNKAFTDKVEDYFDKKKNDFVLVEELKDYNDWNLDNLKKRHNELIQKTINILTNN</sequence>
<dbReference type="EMBL" id="QICM01000027">
    <property type="protein sequence ID" value="PXV62958.1"/>
    <property type="molecule type" value="Genomic_DNA"/>
</dbReference>
<dbReference type="PANTHER" id="PTHR35149">
    <property type="entry name" value="SLL5132 PROTEIN"/>
    <property type="match status" value="1"/>
</dbReference>
<evidence type="ECO:0000259" key="1">
    <source>
        <dbReference type="Pfam" id="PF03235"/>
    </source>
</evidence>
<feature type="domain" description="GmrSD restriction endonucleases C-terminal" evidence="2">
    <location>
        <begin position="435"/>
        <end position="572"/>
    </location>
</feature>
<reference evidence="3 4" key="1">
    <citation type="submission" date="2018-04" db="EMBL/GenBank/DDBJ databases">
        <title>Subsurface microbial communities from deep shales in Ohio and West Virginia, USA.</title>
        <authorList>
            <person name="Wrighton K."/>
        </authorList>
    </citation>
    <scope>NUCLEOTIDE SEQUENCE [LARGE SCALE GENOMIC DNA]</scope>
    <source>
        <strain evidence="3 4">MSL28</strain>
    </source>
</reference>
<proteinExistence type="predicted"/>
<accession>A0A318E0V5</accession>
<evidence type="ECO:0000313" key="4">
    <source>
        <dbReference type="Proteomes" id="UP000247389"/>
    </source>
</evidence>
<feature type="domain" description="GmrSD restriction endonucleases N-terminal" evidence="1">
    <location>
        <begin position="12"/>
        <end position="245"/>
    </location>
</feature>
<dbReference type="InterPro" id="IPR011089">
    <property type="entry name" value="GmrSD_C"/>
</dbReference>
<evidence type="ECO:0000313" key="3">
    <source>
        <dbReference type="EMBL" id="PXV62958.1"/>
    </source>
</evidence>
<name>A0A318E0V5_9FIRM</name>